<gene>
    <name evidence="1" type="ORF">RRG08_022581</name>
</gene>
<dbReference type="EMBL" id="JAWDGP010004927">
    <property type="protein sequence ID" value="KAK3761180.1"/>
    <property type="molecule type" value="Genomic_DNA"/>
</dbReference>
<reference evidence="1" key="1">
    <citation type="journal article" date="2023" name="G3 (Bethesda)">
        <title>A reference genome for the long-term kleptoplast-retaining sea slug Elysia crispata morphotype clarki.</title>
        <authorList>
            <person name="Eastman K.E."/>
            <person name="Pendleton A.L."/>
            <person name="Shaikh M.A."/>
            <person name="Suttiyut T."/>
            <person name="Ogas R."/>
            <person name="Tomko P."/>
            <person name="Gavelis G."/>
            <person name="Widhalm J.R."/>
            <person name="Wisecaver J.H."/>
        </authorList>
    </citation>
    <scope>NUCLEOTIDE SEQUENCE</scope>
    <source>
        <strain evidence="1">ECLA1</strain>
    </source>
</reference>
<dbReference type="AlphaFoldDB" id="A0AAE0Z1X4"/>
<proteinExistence type="predicted"/>
<name>A0AAE0Z1X4_9GAST</name>
<accession>A0AAE0Z1X4</accession>
<dbReference type="Proteomes" id="UP001283361">
    <property type="component" value="Unassembled WGS sequence"/>
</dbReference>
<sequence length="98" mass="11248">MSLLVHSDWTPQFRDHLQTCKNPTGLMNFSGFPCALDRALPQENLKSLRNRIFTENHGLFLIAQRKLSQQITSNQPMCIGLILCLLPYHHAVRCHFSS</sequence>
<keyword evidence="2" id="KW-1185">Reference proteome</keyword>
<comment type="caution">
    <text evidence="1">The sequence shown here is derived from an EMBL/GenBank/DDBJ whole genome shotgun (WGS) entry which is preliminary data.</text>
</comment>
<evidence type="ECO:0000313" key="2">
    <source>
        <dbReference type="Proteomes" id="UP001283361"/>
    </source>
</evidence>
<protein>
    <submittedName>
        <fullName evidence="1">Uncharacterized protein</fullName>
    </submittedName>
</protein>
<evidence type="ECO:0000313" key="1">
    <source>
        <dbReference type="EMBL" id="KAK3761180.1"/>
    </source>
</evidence>
<organism evidence="1 2">
    <name type="scientific">Elysia crispata</name>
    <name type="common">lettuce slug</name>
    <dbReference type="NCBI Taxonomy" id="231223"/>
    <lineage>
        <taxon>Eukaryota</taxon>
        <taxon>Metazoa</taxon>
        <taxon>Spiralia</taxon>
        <taxon>Lophotrochozoa</taxon>
        <taxon>Mollusca</taxon>
        <taxon>Gastropoda</taxon>
        <taxon>Heterobranchia</taxon>
        <taxon>Euthyneura</taxon>
        <taxon>Panpulmonata</taxon>
        <taxon>Sacoglossa</taxon>
        <taxon>Placobranchoidea</taxon>
        <taxon>Plakobranchidae</taxon>
        <taxon>Elysia</taxon>
    </lineage>
</organism>